<evidence type="ECO:0000256" key="5">
    <source>
        <dbReference type="ARBA" id="ARBA00023002"/>
    </source>
</evidence>
<evidence type="ECO:0000256" key="7">
    <source>
        <dbReference type="ARBA" id="ARBA00023014"/>
    </source>
</evidence>
<evidence type="ECO:0000313" key="11">
    <source>
        <dbReference type="Proteomes" id="UP000199568"/>
    </source>
</evidence>
<dbReference type="InterPro" id="IPR036503">
    <property type="entry name" value="Ald_Fedxn_OxRdtase_N_sf"/>
</dbReference>
<dbReference type="PANTHER" id="PTHR30038">
    <property type="entry name" value="ALDEHYDE FERREDOXIN OXIDOREDUCTASE"/>
    <property type="match status" value="1"/>
</dbReference>
<dbReference type="Pfam" id="PF01314">
    <property type="entry name" value="AFOR_C"/>
    <property type="match status" value="1"/>
</dbReference>
<dbReference type="STRING" id="426128.SAMN05660297_03175"/>
<dbReference type="Gene3D" id="3.60.9.10">
    <property type="entry name" value="Aldehyde ferredoxin oxidoreductase, N-terminal domain"/>
    <property type="match status" value="1"/>
</dbReference>
<dbReference type="SUPFAM" id="SSF56228">
    <property type="entry name" value="Aldehyde ferredoxin oxidoreductase, N-terminal domain"/>
    <property type="match status" value="1"/>
</dbReference>
<feature type="domain" description="Aldehyde ferredoxin oxidoreductase N-terminal" evidence="9">
    <location>
        <begin position="6"/>
        <end position="205"/>
    </location>
</feature>
<proteinExistence type="inferred from homology"/>
<dbReference type="InterPro" id="IPR013983">
    <property type="entry name" value="Ald_Fedxn_OxRdtase_N"/>
</dbReference>
<evidence type="ECO:0000256" key="4">
    <source>
        <dbReference type="ARBA" id="ARBA00022723"/>
    </source>
</evidence>
<comment type="similarity">
    <text evidence="2">Belongs to the AOR/FOR family.</text>
</comment>
<dbReference type="SUPFAM" id="SSF48310">
    <property type="entry name" value="Aldehyde ferredoxin oxidoreductase, C-terminal domains"/>
    <property type="match status" value="1"/>
</dbReference>
<dbReference type="InterPro" id="IPR001203">
    <property type="entry name" value="OxRdtase_Ald_Fedxn_C"/>
</dbReference>
<dbReference type="InterPro" id="IPR051919">
    <property type="entry name" value="W-dependent_AOR"/>
</dbReference>
<dbReference type="InterPro" id="IPR013984">
    <property type="entry name" value="Ald_Fedxn_OxRdtase_dom2"/>
</dbReference>
<dbReference type="GO" id="GO:0016625">
    <property type="term" value="F:oxidoreductase activity, acting on the aldehyde or oxo group of donors, iron-sulfur protein as acceptor"/>
    <property type="evidence" value="ECO:0007669"/>
    <property type="project" value="InterPro"/>
</dbReference>
<keyword evidence="5" id="KW-0560">Oxidoreductase</keyword>
<keyword evidence="7" id="KW-0411">Iron-sulfur</keyword>
<dbReference type="Gene3D" id="1.10.599.10">
    <property type="entry name" value="Aldehyde Ferredoxin Oxidoreductase Protein, subunit A, domain 3"/>
    <property type="match status" value="1"/>
</dbReference>
<dbReference type="SMART" id="SM00790">
    <property type="entry name" value="AFOR_N"/>
    <property type="match status" value="1"/>
</dbReference>
<evidence type="ECO:0000256" key="3">
    <source>
        <dbReference type="ARBA" id="ARBA00022485"/>
    </source>
</evidence>
<dbReference type="EMBL" id="FOHU01000020">
    <property type="protein sequence ID" value="SET69353.1"/>
    <property type="molecule type" value="Genomic_DNA"/>
</dbReference>
<keyword evidence="3" id="KW-0004">4Fe-4S</keyword>
<evidence type="ECO:0000256" key="8">
    <source>
        <dbReference type="ARBA" id="ARBA00049934"/>
    </source>
</evidence>
<keyword evidence="6" id="KW-0408">Iron</keyword>
<dbReference type="Gene3D" id="1.10.569.10">
    <property type="entry name" value="Aldehyde Ferredoxin Oxidoreductase Protein, subunit A, domain 2"/>
    <property type="match status" value="1"/>
</dbReference>
<dbReference type="PANTHER" id="PTHR30038:SF8">
    <property type="entry name" value="ALDEHYDE FERREDOXIN OXIDOREDUCTASE"/>
    <property type="match status" value="1"/>
</dbReference>
<dbReference type="OrthoDB" id="9763894at2"/>
<organism evidence="10 11">
    <name type="scientific">Natronincola peptidivorans</name>
    <dbReference type="NCBI Taxonomy" id="426128"/>
    <lineage>
        <taxon>Bacteria</taxon>
        <taxon>Bacillati</taxon>
        <taxon>Bacillota</taxon>
        <taxon>Clostridia</taxon>
        <taxon>Peptostreptococcales</taxon>
        <taxon>Natronincolaceae</taxon>
        <taxon>Natronincola</taxon>
    </lineage>
</organism>
<evidence type="ECO:0000256" key="6">
    <source>
        <dbReference type="ARBA" id="ARBA00023004"/>
    </source>
</evidence>
<comment type="cofactor">
    <cofactor evidence="8">
        <name>tungstopterin</name>
        <dbReference type="ChEBI" id="CHEBI:30402"/>
    </cofactor>
</comment>
<reference evidence="10 11" key="1">
    <citation type="submission" date="2016-10" db="EMBL/GenBank/DDBJ databases">
        <authorList>
            <person name="de Groot N.N."/>
        </authorList>
    </citation>
    <scope>NUCLEOTIDE SEQUENCE [LARGE SCALE GENOMIC DNA]</scope>
    <source>
        <strain evidence="10 11">DSM 18979</strain>
    </source>
</reference>
<comment type="cofactor">
    <cofactor evidence="1">
        <name>[4Fe-4S] cluster</name>
        <dbReference type="ChEBI" id="CHEBI:49883"/>
    </cofactor>
</comment>
<evidence type="ECO:0000256" key="1">
    <source>
        <dbReference type="ARBA" id="ARBA00001966"/>
    </source>
</evidence>
<keyword evidence="11" id="KW-1185">Reference proteome</keyword>
<dbReference type="AlphaFoldDB" id="A0A1I0GE63"/>
<sequence length="581" mass="65268">MKKKNMMIMTINLSSRDVLIEDREDLTGYLGGVALATQLLREHVMVEKSSLEEMQPIIFTKGPLNTIFPAVTKTCSMFKSPLTEELGESYGGLRTALAMGMAGLDGIVIFGKAKEPVYIHIDGEKAEMKDAKPLWYQNTDETTRLLHEQVGRPGLRSILAIGEGGINQVRFANVTVDTYRHFGRLGLGCLMGSKNLKAIVIEGEKSQPVEDPKSYRSLYREVYKKVTKTDVMEKYHGLGTSINISLLNDLGGLPINNFQKTSDVGAKAISGESFAQHRLIKKIACSGCPIGCIHIALHRKNFGEPYEYEMATVSYDHELIYSLGSMIGIWSMDGILELIETVELAGLDAITTGVLLSWITEAFDKEIISTEETIVRPKFGDVEGYKKIIHHLVKRSNDFYEEASTGTYRVSRRYGGQDFAMVLGKNEVAGYHTGYGNIIGQAVGARHSHLDNAGYAIDQENQKYNQEEMVQKLMEEEINRNFLNSLVICLFARKVYDDKTVVKALNSIGYDFDEKKLKDLGLKTFLEKIRLKKEMGFHYKKTSFPKRFFETSCCNTVIKKEEAEAILNLYSEEVEKLLSHT</sequence>
<dbReference type="GO" id="GO:0046872">
    <property type="term" value="F:metal ion binding"/>
    <property type="evidence" value="ECO:0007669"/>
    <property type="project" value="UniProtKB-KW"/>
</dbReference>
<dbReference type="Pfam" id="PF02730">
    <property type="entry name" value="AFOR_N"/>
    <property type="match status" value="1"/>
</dbReference>
<dbReference type="GO" id="GO:0051539">
    <property type="term" value="F:4 iron, 4 sulfur cluster binding"/>
    <property type="evidence" value="ECO:0007669"/>
    <property type="project" value="UniProtKB-KW"/>
</dbReference>
<evidence type="ECO:0000313" key="10">
    <source>
        <dbReference type="EMBL" id="SET69353.1"/>
    </source>
</evidence>
<name>A0A1I0GE63_9FIRM</name>
<protein>
    <submittedName>
        <fullName evidence="10">Aldehyde:ferredoxin oxidoreductase</fullName>
    </submittedName>
</protein>
<dbReference type="InterPro" id="IPR036021">
    <property type="entry name" value="Tungsten_al_ferr_oxy-like_C"/>
</dbReference>
<gene>
    <name evidence="10" type="ORF">SAMN05660297_03175</name>
</gene>
<evidence type="ECO:0000256" key="2">
    <source>
        <dbReference type="ARBA" id="ARBA00011032"/>
    </source>
</evidence>
<keyword evidence="4" id="KW-0479">Metal-binding</keyword>
<dbReference type="RefSeq" id="WP_090446282.1">
    <property type="nucleotide sequence ID" value="NZ_FOHU01000020.1"/>
</dbReference>
<dbReference type="InterPro" id="IPR013985">
    <property type="entry name" value="Ald_Fedxn_OxRdtase_dom3"/>
</dbReference>
<accession>A0A1I0GE63</accession>
<dbReference type="GO" id="GO:0009055">
    <property type="term" value="F:electron transfer activity"/>
    <property type="evidence" value="ECO:0007669"/>
    <property type="project" value="InterPro"/>
</dbReference>
<dbReference type="Proteomes" id="UP000199568">
    <property type="component" value="Unassembled WGS sequence"/>
</dbReference>
<evidence type="ECO:0000259" key="9">
    <source>
        <dbReference type="SMART" id="SM00790"/>
    </source>
</evidence>